<dbReference type="AlphaFoldDB" id="A0A7X1NWS9"/>
<dbReference type="PANTHER" id="PTHR43877">
    <property type="entry name" value="AMINOALKYLPHOSPHONATE N-ACETYLTRANSFERASE-RELATED-RELATED"/>
    <property type="match status" value="1"/>
</dbReference>
<dbReference type="SUPFAM" id="SSF55729">
    <property type="entry name" value="Acyl-CoA N-acyltransferases (Nat)"/>
    <property type="match status" value="2"/>
</dbReference>
<gene>
    <name evidence="4" type="ORF">F8S09_11245</name>
</gene>
<keyword evidence="2" id="KW-0012">Acyltransferase</keyword>
<evidence type="ECO:0000259" key="3">
    <source>
        <dbReference type="PROSITE" id="PS51186"/>
    </source>
</evidence>
<dbReference type="PANTHER" id="PTHR43877:SF1">
    <property type="entry name" value="ACETYLTRANSFERASE"/>
    <property type="match status" value="1"/>
</dbReference>
<keyword evidence="1 4" id="KW-0808">Transferase</keyword>
<dbReference type="Gene3D" id="3.40.630.30">
    <property type="match status" value="1"/>
</dbReference>
<sequence length="316" mass="34532">MSGEVRPFVAGDAPAWVTLFNRVAGRQTPLDAFHVEEARRHPAHLSRRWVVGEGEGVRGLAHLYAFPFDPPGFLHASLLVTPEARGRGTGRALWQTLEAAARNHGATGLVADVADTDPESLGWAGRRGFRVHAHRFASELDLTTFDETPHLPALARAEAWGVTFLDLGGADEGTVERYLGFVADRLTETPDLAGHPRWPLAQVREALRLDESGCPDWLVLAVGPGEHWLGMAAMTPQRSFAYNFLTATHPEARGRGLALPLKLHAIRRAREAGFSVLRTNNHSQNAPMLAVNRRLGFQSRPGRYELHLPLAATSGA</sequence>
<feature type="domain" description="N-acetyltransferase" evidence="3">
    <location>
        <begin position="182"/>
        <end position="316"/>
    </location>
</feature>
<dbReference type="Pfam" id="PF00583">
    <property type="entry name" value="Acetyltransf_1"/>
    <property type="match status" value="2"/>
</dbReference>
<organism evidence="4 5">
    <name type="scientific">Deinococcus terrestris</name>
    <dbReference type="NCBI Taxonomy" id="2651870"/>
    <lineage>
        <taxon>Bacteria</taxon>
        <taxon>Thermotogati</taxon>
        <taxon>Deinococcota</taxon>
        <taxon>Deinococci</taxon>
        <taxon>Deinococcales</taxon>
        <taxon>Deinococcaceae</taxon>
        <taxon>Deinococcus</taxon>
    </lineage>
</organism>
<dbReference type="PROSITE" id="PS51186">
    <property type="entry name" value="GNAT"/>
    <property type="match status" value="2"/>
</dbReference>
<evidence type="ECO:0000313" key="5">
    <source>
        <dbReference type="Proteomes" id="UP000484842"/>
    </source>
</evidence>
<evidence type="ECO:0000256" key="2">
    <source>
        <dbReference type="ARBA" id="ARBA00023315"/>
    </source>
</evidence>
<dbReference type="InterPro" id="IPR016181">
    <property type="entry name" value="Acyl_CoA_acyltransferase"/>
</dbReference>
<dbReference type="Proteomes" id="UP000484842">
    <property type="component" value="Unassembled WGS sequence"/>
</dbReference>
<reference evidence="4 5" key="1">
    <citation type="submission" date="2019-10" db="EMBL/GenBank/DDBJ databases">
        <title>Deinococcus sp. isolated from soil.</title>
        <authorList>
            <person name="Li Y."/>
            <person name="Wang J."/>
        </authorList>
    </citation>
    <scope>NUCLEOTIDE SEQUENCE [LARGE SCALE GENOMIC DNA]</scope>
    <source>
        <strain evidence="4 5">SDU3-2</strain>
    </source>
</reference>
<dbReference type="GO" id="GO:0016747">
    <property type="term" value="F:acyltransferase activity, transferring groups other than amino-acyl groups"/>
    <property type="evidence" value="ECO:0007669"/>
    <property type="project" value="InterPro"/>
</dbReference>
<proteinExistence type="predicted"/>
<comment type="caution">
    <text evidence="4">The sequence shown here is derived from an EMBL/GenBank/DDBJ whole genome shotgun (WGS) entry which is preliminary data.</text>
</comment>
<dbReference type="EMBL" id="WBSL01000004">
    <property type="protein sequence ID" value="MPY67262.1"/>
    <property type="molecule type" value="Genomic_DNA"/>
</dbReference>
<evidence type="ECO:0000256" key="1">
    <source>
        <dbReference type="ARBA" id="ARBA00022679"/>
    </source>
</evidence>
<accession>A0A7X1NWS9</accession>
<dbReference type="CDD" id="cd04301">
    <property type="entry name" value="NAT_SF"/>
    <property type="match status" value="1"/>
</dbReference>
<dbReference type="InterPro" id="IPR000182">
    <property type="entry name" value="GNAT_dom"/>
</dbReference>
<name>A0A7X1NWS9_9DEIO</name>
<protein>
    <submittedName>
        <fullName evidence="4">GNAT family N-acetyltransferase</fullName>
    </submittedName>
</protein>
<dbReference type="InterPro" id="IPR050832">
    <property type="entry name" value="Bact_Acetyltransf"/>
</dbReference>
<feature type="domain" description="N-acetyltransferase" evidence="3">
    <location>
        <begin position="3"/>
        <end position="191"/>
    </location>
</feature>
<evidence type="ECO:0000313" key="4">
    <source>
        <dbReference type="EMBL" id="MPY67262.1"/>
    </source>
</evidence>
<keyword evidence="5" id="KW-1185">Reference proteome</keyword>